<comment type="caution">
    <text evidence="2">The sequence shown here is derived from an EMBL/GenBank/DDBJ whole genome shotgun (WGS) entry which is preliminary data.</text>
</comment>
<gene>
    <name evidence="2" type="ORF">IFM89_036454</name>
</gene>
<keyword evidence="3" id="KW-1185">Reference proteome</keyword>
<evidence type="ECO:0000256" key="1">
    <source>
        <dbReference type="SAM" id="MobiDB-lite"/>
    </source>
</evidence>
<feature type="region of interest" description="Disordered" evidence="1">
    <location>
        <begin position="52"/>
        <end position="71"/>
    </location>
</feature>
<protein>
    <submittedName>
        <fullName evidence="2">Uncharacterized protein</fullName>
    </submittedName>
</protein>
<accession>A0A835HZ50</accession>
<sequence>MVQAQHVLSKVQNKDKQVVKGETISLFEDGRLEVVVETTEVALVGKLLKQHSHKQSSGSGKKSHGRPKKGWGGILETKVLESNVSSISNIVCPSWPIVENYGSDPSVFGPWCMMGDFNNVLFSYERIGQLPVHPQEIVEFERCLNWCGLFDLKAVG</sequence>
<dbReference type="Proteomes" id="UP000631114">
    <property type="component" value="Unassembled WGS sequence"/>
</dbReference>
<reference evidence="2 3" key="1">
    <citation type="submission" date="2020-10" db="EMBL/GenBank/DDBJ databases">
        <title>The Coptis chinensis genome and diversification of protoberbering-type alkaloids.</title>
        <authorList>
            <person name="Wang B."/>
            <person name="Shu S."/>
            <person name="Song C."/>
            <person name="Liu Y."/>
        </authorList>
    </citation>
    <scope>NUCLEOTIDE SEQUENCE [LARGE SCALE GENOMIC DNA]</scope>
    <source>
        <strain evidence="2">HL-2020</strain>
        <tissue evidence="2">Leaf</tissue>
    </source>
</reference>
<evidence type="ECO:0000313" key="2">
    <source>
        <dbReference type="EMBL" id="KAF9607504.1"/>
    </source>
</evidence>
<evidence type="ECO:0000313" key="3">
    <source>
        <dbReference type="Proteomes" id="UP000631114"/>
    </source>
</evidence>
<dbReference type="OrthoDB" id="1720282at2759"/>
<dbReference type="AlphaFoldDB" id="A0A835HZ50"/>
<name>A0A835HZ50_9MAGN</name>
<dbReference type="EMBL" id="JADFTS010000005">
    <property type="protein sequence ID" value="KAF9607504.1"/>
    <property type="molecule type" value="Genomic_DNA"/>
</dbReference>
<organism evidence="2 3">
    <name type="scientific">Coptis chinensis</name>
    <dbReference type="NCBI Taxonomy" id="261450"/>
    <lineage>
        <taxon>Eukaryota</taxon>
        <taxon>Viridiplantae</taxon>
        <taxon>Streptophyta</taxon>
        <taxon>Embryophyta</taxon>
        <taxon>Tracheophyta</taxon>
        <taxon>Spermatophyta</taxon>
        <taxon>Magnoliopsida</taxon>
        <taxon>Ranunculales</taxon>
        <taxon>Ranunculaceae</taxon>
        <taxon>Coptidoideae</taxon>
        <taxon>Coptis</taxon>
    </lineage>
</organism>
<proteinExistence type="predicted"/>